<proteinExistence type="predicted"/>
<feature type="region of interest" description="Disordered" evidence="1">
    <location>
        <begin position="1"/>
        <end position="54"/>
    </location>
</feature>
<sequence length="436" mass="48447">MRKYVKGNVDNNKNTSNSTIQNTTDKQQIQTDTNKTEVRTKQKGSSTINTNTADRKDGKSRLLILADSHGRDMARLCKNTSSDKFITQCILKPNALFQNVTENISNLTKDSNKRDYVILIAGVNNALKGIKISDETVIETFNQMQKTNLICGTVSYWHGRHILNQFSYEINPTLFNTVQQFSSNVELLDSNSILRKQDFTKHGLLLNSNGKNILCTNIIHGIQYNMEFLTVTGGVKKNNVFLMKGNLIIVSPDNEDSQQTSSTISAMHLHPTLPRSENELSLVNHLEIENKNSTFNAPGLYPTLPSSDSSLASLNAIKKGENWLTVRTVVGYRLASAFADAVAGSLPSELEGFACLRGVETNPNSIPCEKGAADLNLKAALPNPDGRPAHLFENNYPQFALAYNRCTYENHFLYSTPEPHLRTPEKLKNACKNSCT</sequence>
<evidence type="ECO:0000313" key="3">
    <source>
        <dbReference type="Proteomes" id="UP000801492"/>
    </source>
</evidence>
<dbReference type="AlphaFoldDB" id="A0A8K0C7C6"/>
<evidence type="ECO:0000313" key="2">
    <source>
        <dbReference type="EMBL" id="KAF2881903.1"/>
    </source>
</evidence>
<feature type="compositionally biased region" description="Polar residues" evidence="1">
    <location>
        <begin position="9"/>
        <end position="33"/>
    </location>
</feature>
<accession>A0A8K0C7C6</accession>
<reference evidence="2" key="1">
    <citation type="submission" date="2019-08" db="EMBL/GenBank/DDBJ databases">
        <title>The genome of the North American firefly Photinus pyralis.</title>
        <authorList>
            <consortium name="Photinus pyralis genome working group"/>
            <person name="Fallon T.R."/>
            <person name="Sander Lower S.E."/>
            <person name="Weng J.-K."/>
        </authorList>
    </citation>
    <scope>NUCLEOTIDE SEQUENCE</scope>
    <source>
        <strain evidence="2">TRF0915ILg1</strain>
        <tissue evidence="2">Whole body</tissue>
    </source>
</reference>
<protein>
    <submittedName>
        <fullName evidence="2">Uncharacterized protein</fullName>
    </submittedName>
</protein>
<gene>
    <name evidence="2" type="ORF">ILUMI_24284</name>
</gene>
<organism evidence="2 3">
    <name type="scientific">Ignelater luminosus</name>
    <name type="common">Cucubano</name>
    <name type="synonym">Pyrophorus luminosus</name>
    <dbReference type="NCBI Taxonomy" id="2038154"/>
    <lineage>
        <taxon>Eukaryota</taxon>
        <taxon>Metazoa</taxon>
        <taxon>Ecdysozoa</taxon>
        <taxon>Arthropoda</taxon>
        <taxon>Hexapoda</taxon>
        <taxon>Insecta</taxon>
        <taxon>Pterygota</taxon>
        <taxon>Neoptera</taxon>
        <taxon>Endopterygota</taxon>
        <taxon>Coleoptera</taxon>
        <taxon>Polyphaga</taxon>
        <taxon>Elateriformia</taxon>
        <taxon>Elateroidea</taxon>
        <taxon>Elateridae</taxon>
        <taxon>Agrypninae</taxon>
        <taxon>Pyrophorini</taxon>
        <taxon>Ignelater</taxon>
    </lineage>
</organism>
<dbReference type="Proteomes" id="UP000801492">
    <property type="component" value="Unassembled WGS sequence"/>
</dbReference>
<dbReference type="EMBL" id="VTPC01090686">
    <property type="protein sequence ID" value="KAF2881903.1"/>
    <property type="molecule type" value="Genomic_DNA"/>
</dbReference>
<dbReference type="OrthoDB" id="6784086at2759"/>
<dbReference type="SUPFAM" id="SSF52266">
    <property type="entry name" value="SGNH hydrolase"/>
    <property type="match status" value="1"/>
</dbReference>
<keyword evidence="3" id="KW-1185">Reference proteome</keyword>
<feature type="compositionally biased region" description="Polar residues" evidence="1">
    <location>
        <begin position="43"/>
        <end position="52"/>
    </location>
</feature>
<comment type="caution">
    <text evidence="2">The sequence shown here is derived from an EMBL/GenBank/DDBJ whole genome shotgun (WGS) entry which is preliminary data.</text>
</comment>
<evidence type="ECO:0000256" key="1">
    <source>
        <dbReference type="SAM" id="MobiDB-lite"/>
    </source>
</evidence>
<name>A0A8K0C7C6_IGNLU</name>